<feature type="compositionally biased region" description="Basic and acidic residues" evidence="1">
    <location>
        <begin position="208"/>
        <end position="220"/>
    </location>
</feature>
<proteinExistence type="predicted"/>
<evidence type="ECO:0000313" key="2">
    <source>
        <dbReference type="EMBL" id="EJT50724.1"/>
    </source>
</evidence>
<protein>
    <submittedName>
        <fullName evidence="2">Uncharacterized protein</fullName>
    </submittedName>
</protein>
<gene>
    <name evidence="2" type="ORF">A1Q1_08151</name>
</gene>
<evidence type="ECO:0000256" key="1">
    <source>
        <dbReference type="SAM" id="MobiDB-lite"/>
    </source>
</evidence>
<dbReference type="EMBL" id="ALBS01000095">
    <property type="protein sequence ID" value="EJT50724.1"/>
    <property type="molecule type" value="Genomic_DNA"/>
</dbReference>
<organism evidence="2 3">
    <name type="scientific">Trichosporon asahii var. asahii (strain ATCC 90039 / CBS 2479 / JCM 2466 / KCTC 7840 / NBRC 103889/ NCYC 2677 / UAMH 7654)</name>
    <name type="common">Yeast</name>
    <dbReference type="NCBI Taxonomy" id="1186058"/>
    <lineage>
        <taxon>Eukaryota</taxon>
        <taxon>Fungi</taxon>
        <taxon>Dikarya</taxon>
        <taxon>Basidiomycota</taxon>
        <taxon>Agaricomycotina</taxon>
        <taxon>Tremellomycetes</taxon>
        <taxon>Trichosporonales</taxon>
        <taxon>Trichosporonaceae</taxon>
        <taxon>Trichosporon</taxon>
    </lineage>
</organism>
<reference evidence="2 3" key="1">
    <citation type="journal article" date="2012" name="Eukaryot. Cell">
        <title>Draft genome sequence of CBS 2479, the standard type strain of Trichosporon asahii.</title>
        <authorList>
            <person name="Yang R.Y."/>
            <person name="Li H.T."/>
            <person name="Zhu H."/>
            <person name="Zhou G.P."/>
            <person name="Wang M."/>
            <person name="Wang L."/>
        </authorList>
    </citation>
    <scope>NUCLEOTIDE SEQUENCE [LARGE SCALE GENOMIC DNA]</scope>
    <source>
        <strain evidence="3">ATCC 90039 / CBS 2479 / JCM 2466 / KCTC 7840 / NCYC 2677 / UAMH 7654</strain>
    </source>
</reference>
<accession>J6F1A4</accession>
<dbReference type="VEuPathDB" id="FungiDB:A1Q1_08151"/>
<dbReference type="RefSeq" id="XP_014181773.1">
    <property type="nucleotide sequence ID" value="XM_014326298.1"/>
</dbReference>
<feature type="compositionally biased region" description="Polar residues" evidence="1">
    <location>
        <begin position="35"/>
        <end position="46"/>
    </location>
</feature>
<dbReference type="AlphaFoldDB" id="J6F1A4"/>
<feature type="region of interest" description="Disordered" evidence="1">
    <location>
        <begin position="208"/>
        <end position="255"/>
    </location>
</feature>
<feature type="region of interest" description="Disordered" evidence="1">
    <location>
        <begin position="17"/>
        <end position="80"/>
    </location>
</feature>
<feature type="region of interest" description="Disordered" evidence="1">
    <location>
        <begin position="160"/>
        <end position="179"/>
    </location>
</feature>
<dbReference type="HOGENOM" id="CLU_839887_0_0_1"/>
<sequence>MFATLAVYAVDIRDTGANYRNSGTRTPVPPAPPGNTETTGSVSSAHTPYPMAQCAPRAPTGPQAHRPTGQAGRDRASGRTEGEQCYMLITQCPQLLAPSPRSNGQRRSTGAAGAAGAGWSASPGDLGPLPDQAEAAEVAQAAEASCALVIYISKRISKHNSGHNGMGHRGRTHPSRRSSRLTLIHWPAACARIRGGVRGYEGTRVRGYEGTRVRGHERSGHGTIPDTRYQDRHRHKPAKTAPHPTKDSSDSPTVRQLAKQLCLMARGEAIADLGDPERAHDYAEMQELDIHKTRAHHCLRRWHGRPLARSGFAHSHAPRLDQYRGSPALCW</sequence>
<evidence type="ECO:0000313" key="3">
    <source>
        <dbReference type="Proteomes" id="UP000002748"/>
    </source>
</evidence>
<feature type="region of interest" description="Disordered" evidence="1">
    <location>
        <begin position="96"/>
        <end position="130"/>
    </location>
</feature>
<dbReference type="KEGG" id="tasa:A1Q1_08151"/>
<dbReference type="Proteomes" id="UP000002748">
    <property type="component" value="Unassembled WGS sequence"/>
</dbReference>
<comment type="caution">
    <text evidence="2">The sequence shown here is derived from an EMBL/GenBank/DDBJ whole genome shotgun (WGS) entry which is preliminary data.</text>
</comment>
<name>J6F1A4_TRIAS</name>
<dbReference type="GeneID" id="25991663"/>